<dbReference type="VEuPathDB" id="FungiDB:ASPCADRAFT_126888"/>
<dbReference type="InterPro" id="IPR038324">
    <property type="entry name" value="Rpb4/RPC9_sf"/>
</dbReference>
<dbReference type="Proteomes" id="UP000188318">
    <property type="component" value="Unassembled WGS sequence"/>
</dbReference>
<feature type="region of interest" description="Disordered" evidence="1">
    <location>
        <begin position="230"/>
        <end position="253"/>
    </location>
</feature>
<gene>
    <name evidence="2" type="ORF">ASPCADRAFT_126888</name>
</gene>
<dbReference type="EMBL" id="KV907494">
    <property type="protein sequence ID" value="OOG00009.1"/>
    <property type="molecule type" value="Genomic_DNA"/>
</dbReference>
<dbReference type="PANTHER" id="PTHR15561:SF0">
    <property type="entry name" value="DNA-DIRECTED RNA POLYMERASE III SUBUNIT RPC9"/>
    <property type="match status" value="1"/>
</dbReference>
<sequence>MNPGALYVALFIRDDPPKPNDYHWALYHHRFDSGTKYHIRNEGNGWMAAHGPESGIGILKSFLLVGLFQLTRIPSTTSAQETLDRVFRSYDERLNGDEVFTCRTWVLRGLRDLQETLGVLDGIELEVLEKEILEWGNQYRFEASRKCAAKAGGRECIVDPQSAVLTNVEVLAYITANPPRRPPNPPPNSRHWVPSPDLRDHNTVIKEIHNYATRLSPHILNYPQYTYQSPSQIQAQSQAQESPIPPSQLNTPTPLDHALRALVTRLQPYGLTKGEVLMIVNLGVGLVTPATEGDNEAGEGEEDENMEQDNVEETNGMDVDGAEASEEQGEGEIAEEDYGALALLDTVIEEREERLSNEDVANVLAIIRETLGSKRLSEGEGMDEEG</sequence>
<feature type="compositionally biased region" description="Pro residues" evidence="1">
    <location>
        <begin position="179"/>
        <end position="188"/>
    </location>
</feature>
<dbReference type="Gene3D" id="1.20.1250.40">
    <property type="match status" value="1"/>
</dbReference>
<name>A0A1R3RZU1_ASPC5</name>
<accession>A0A1R3RZU1</accession>
<feature type="region of interest" description="Disordered" evidence="1">
    <location>
        <begin position="177"/>
        <end position="197"/>
    </location>
</feature>
<reference evidence="3" key="1">
    <citation type="journal article" date="2017" name="Genome Biol.">
        <title>Comparative genomics reveals high biological diversity and specific adaptations in the industrially and medically important fungal genus Aspergillus.</title>
        <authorList>
            <person name="de Vries R.P."/>
            <person name="Riley R."/>
            <person name="Wiebenga A."/>
            <person name="Aguilar-Osorio G."/>
            <person name="Amillis S."/>
            <person name="Uchima C.A."/>
            <person name="Anderluh G."/>
            <person name="Asadollahi M."/>
            <person name="Askin M."/>
            <person name="Barry K."/>
            <person name="Battaglia E."/>
            <person name="Bayram O."/>
            <person name="Benocci T."/>
            <person name="Braus-Stromeyer S.A."/>
            <person name="Caldana C."/>
            <person name="Canovas D."/>
            <person name="Cerqueira G.C."/>
            <person name="Chen F."/>
            <person name="Chen W."/>
            <person name="Choi C."/>
            <person name="Clum A."/>
            <person name="Dos Santos R.A."/>
            <person name="Damasio A.R."/>
            <person name="Diallinas G."/>
            <person name="Emri T."/>
            <person name="Fekete E."/>
            <person name="Flipphi M."/>
            <person name="Freyberg S."/>
            <person name="Gallo A."/>
            <person name="Gournas C."/>
            <person name="Habgood R."/>
            <person name="Hainaut M."/>
            <person name="Harispe M.L."/>
            <person name="Henrissat B."/>
            <person name="Hilden K.S."/>
            <person name="Hope R."/>
            <person name="Hossain A."/>
            <person name="Karabika E."/>
            <person name="Karaffa L."/>
            <person name="Karanyi Z."/>
            <person name="Krasevec N."/>
            <person name="Kuo A."/>
            <person name="Kusch H."/>
            <person name="LaButti K."/>
            <person name="Lagendijk E.L."/>
            <person name="Lapidus A."/>
            <person name="Levasseur A."/>
            <person name="Lindquist E."/>
            <person name="Lipzen A."/>
            <person name="Logrieco A.F."/>
            <person name="MacCabe A."/>
            <person name="Maekelae M.R."/>
            <person name="Malavazi I."/>
            <person name="Melin P."/>
            <person name="Meyer V."/>
            <person name="Mielnichuk N."/>
            <person name="Miskei M."/>
            <person name="Molnar A.P."/>
            <person name="Mule G."/>
            <person name="Ngan C.Y."/>
            <person name="Orejas M."/>
            <person name="Orosz E."/>
            <person name="Ouedraogo J.P."/>
            <person name="Overkamp K.M."/>
            <person name="Park H.-S."/>
            <person name="Perrone G."/>
            <person name="Piumi F."/>
            <person name="Punt P.J."/>
            <person name="Ram A.F."/>
            <person name="Ramon A."/>
            <person name="Rauscher S."/>
            <person name="Record E."/>
            <person name="Riano-Pachon D.M."/>
            <person name="Robert V."/>
            <person name="Roehrig J."/>
            <person name="Ruller R."/>
            <person name="Salamov A."/>
            <person name="Salih N.S."/>
            <person name="Samson R.A."/>
            <person name="Sandor E."/>
            <person name="Sanguinetti M."/>
            <person name="Schuetze T."/>
            <person name="Sepcic K."/>
            <person name="Shelest E."/>
            <person name="Sherlock G."/>
            <person name="Sophianopoulou V."/>
            <person name="Squina F.M."/>
            <person name="Sun H."/>
            <person name="Susca A."/>
            <person name="Todd R.B."/>
            <person name="Tsang A."/>
            <person name="Unkles S.E."/>
            <person name="van de Wiele N."/>
            <person name="van Rossen-Uffink D."/>
            <person name="Oliveira J.V."/>
            <person name="Vesth T.C."/>
            <person name="Visser J."/>
            <person name="Yu J.-H."/>
            <person name="Zhou M."/>
            <person name="Andersen M.R."/>
            <person name="Archer D.B."/>
            <person name="Baker S.E."/>
            <person name="Benoit I."/>
            <person name="Brakhage A.A."/>
            <person name="Braus G.H."/>
            <person name="Fischer R."/>
            <person name="Frisvad J.C."/>
            <person name="Goldman G.H."/>
            <person name="Houbraken J."/>
            <person name="Oakley B."/>
            <person name="Pocsi I."/>
            <person name="Scazzocchio C."/>
            <person name="Seiboth B."/>
            <person name="vanKuyk P.A."/>
            <person name="Wortman J."/>
            <person name="Dyer P.S."/>
            <person name="Grigoriev I.V."/>
        </authorList>
    </citation>
    <scope>NUCLEOTIDE SEQUENCE [LARGE SCALE GENOMIC DNA]</scope>
    <source>
        <strain evidence="3">ITEM 5010</strain>
    </source>
</reference>
<feature type="region of interest" description="Disordered" evidence="1">
    <location>
        <begin position="289"/>
        <end position="309"/>
    </location>
</feature>
<dbReference type="GO" id="GO:0005666">
    <property type="term" value="C:RNA polymerase III complex"/>
    <property type="evidence" value="ECO:0007669"/>
    <property type="project" value="InterPro"/>
</dbReference>
<dbReference type="OMA" id="AGGRECI"/>
<proteinExistence type="predicted"/>
<dbReference type="OrthoDB" id="3016366at2759"/>
<keyword evidence="3" id="KW-1185">Reference proteome</keyword>
<evidence type="ECO:0000313" key="2">
    <source>
        <dbReference type="EMBL" id="OOG00009.1"/>
    </source>
</evidence>
<feature type="compositionally biased region" description="Low complexity" evidence="1">
    <location>
        <begin position="230"/>
        <end position="242"/>
    </location>
</feature>
<evidence type="ECO:0000313" key="3">
    <source>
        <dbReference type="Proteomes" id="UP000188318"/>
    </source>
</evidence>
<dbReference type="STRING" id="602072.A0A1R3RZU1"/>
<feature type="compositionally biased region" description="Acidic residues" evidence="1">
    <location>
        <begin position="293"/>
        <end position="309"/>
    </location>
</feature>
<dbReference type="AlphaFoldDB" id="A0A1R3RZU1"/>
<dbReference type="GO" id="GO:0006384">
    <property type="term" value="P:transcription initiation at RNA polymerase III promoter"/>
    <property type="evidence" value="ECO:0007669"/>
    <property type="project" value="InterPro"/>
</dbReference>
<protein>
    <submittedName>
        <fullName evidence="2">Uncharacterized protein</fullName>
    </submittedName>
</protein>
<dbReference type="InterPro" id="IPR038846">
    <property type="entry name" value="RPC9"/>
</dbReference>
<organism evidence="2 3">
    <name type="scientific">Aspergillus carbonarius (strain ITEM 5010)</name>
    <dbReference type="NCBI Taxonomy" id="602072"/>
    <lineage>
        <taxon>Eukaryota</taxon>
        <taxon>Fungi</taxon>
        <taxon>Dikarya</taxon>
        <taxon>Ascomycota</taxon>
        <taxon>Pezizomycotina</taxon>
        <taxon>Eurotiomycetes</taxon>
        <taxon>Eurotiomycetidae</taxon>
        <taxon>Eurotiales</taxon>
        <taxon>Aspergillaceae</taxon>
        <taxon>Aspergillus</taxon>
        <taxon>Aspergillus subgen. Circumdati</taxon>
    </lineage>
</organism>
<dbReference type="PANTHER" id="PTHR15561">
    <property type="entry name" value="CALCITONIN GENE-RELATED PEPTIDE-RECEPTOR COMPONENT PROTEIN"/>
    <property type="match status" value="1"/>
</dbReference>
<evidence type="ECO:0000256" key="1">
    <source>
        <dbReference type="SAM" id="MobiDB-lite"/>
    </source>
</evidence>